<dbReference type="SUPFAM" id="SSF74731">
    <property type="entry name" value="Ribosomal protein L20"/>
    <property type="match status" value="1"/>
</dbReference>
<comment type="similarity">
    <text evidence="1">Belongs to the bacterial ribosomal protein bL20 family.</text>
</comment>
<dbReference type="GO" id="GO:0005840">
    <property type="term" value="C:ribosome"/>
    <property type="evidence" value="ECO:0007669"/>
    <property type="project" value="UniProtKB-KW"/>
</dbReference>
<dbReference type="Pfam" id="PF00453">
    <property type="entry name" value="Ribosomal_L20"/>
    <property type="match status" value="1"/>
</dbReference>
<geneLocation type="chloroplast" evidence="5"/>
<dbReference type="Gene3D" id="1.10.1900.20">
    <property type="entry name" value="Ribosomal protein L20"/>
    <property type="match status" value="1"/>
</dbReference>
<accession>A0A976YGE8</accession>
<dbReference type="GO" id="GO:0019843">
    <property type="term" value="F:rRNA binding"/>
    <property type="evidence" value="ECO:0007669"/>
    <property type="project" value="InterPro"/>
</dbReference>
<reference evidence="5" key="1">
    <citation type="submission" date="2022-05" db="EMBL/GenBank/DDBJ databases">
        <title>Unprecedent plastid genome of Gastrodia.</title>
        <authorList>
            <person name="Wen Y."/>
            <person name="Jin X."/>
        </authorList>
    </citation>
    <scope>NUCLEOTIDE SEQUENCE</scope>
</reference>
<keyword evidence="5" id="KW-0150">Chloroplast</keyword>
<dbReference type="GeneID" id="74848688"/>
<evidence type="ECO:0000256" key="1">
    <source>
        <dbReference type="ARBA" id="ARBA00007698"/>
    </source>
</evidence>
<sequence>MTKFKIGYGYINQNCRKEFRLFASTFLGFTSTKQSTQKKKKALIYAHYDKSIKIRDFRCLWITRINSLTIKNISYNLFMHNMYKKRLLLNRKICAQLILSNKSNKDYFYILLNDIKNKH</sequence>
<dbReference type="EMBL" id="ON515485">
    <property type="protein sequence ID" value="UVG40949.1"/>
    <property type="molecule type" value="Genomic_DNA"/>
</dbReference>
<keyword evidence="2 5" id="KW-0689">Ribosomal protein</keyword>
<dbReference type="AlphaFoldDB" id="A0A976YGE8"/>
<dbReference type="InterPro" id="IPR035566">
    <property type="entry name" value="Ribosomal_protein_bL20_C"/>
</dbReference>
<dbReference type="PANTHER" id="PTHR10986">
    <property type="entry name" value="39S RIBOSOMAL PROTEIN L20"/>
    <property type="match status" value="1"/>
</dbReference>
<gene>
    <name evidence="5" type="primary">rpl20</name>
</gene>
<dbReference type="GO" id="GO:0006412">
    <property type="term" value="P:translation"/>
    <property type="evidence" value="ECO:0007669"/>
    <property type="project" value="InterPro"/>
</dbReference>
<keyword evidence="5" id="KW-0934">Plastid</keyword>
<dbReference type="RefSeq" id="YP_010471592.1">
    <property type="nucleotide sequence ID" value="NC_066065.1"/>
</dbReference>
<dbReference type="InterPro" id="IPR005813">
    <property type="entry name" value="Ribosomal_bL20"/>
</dbReference>
<dbReference type="GO" id="GO:1990904">
    <property type="term" value="C:ribonucleoprotein complex"/>
    <property type="evidence" value="ECO:0007669"/>
    <property type="project" value="UniProtKB-KW"/>
</dbReference>
<evidence type="ECO:0000256" key="2">
    <source>
        <dbReference type="ARBA" id="ARBA00022980"/>
    </source>
</evidence>
<keyword evidence="3" id="KW-0687">Ribonucleoprotein</keyword>
<name>A0A976YGE8_9ASPA</name>
<organism evidence="5">
    <name type="scientific">Gastrodia shimizuana</name>
    <dbReference type="NCBI Taxonomy" id="2974005"/>
    <lineage>
        <taxon>Eukaryota</taxon>
        <taxon>Viridiplantae</taxon>
        <taxon>Streptophyta</taxon>
        <taxon>Embryophyta</taxon>
        <taxon>Tracheophyta</taxon>
        <taxon>Spermatophyta</taxon>
        <taxon>Magnoliopsida</taxon>
        <taxon>Liliopsida</taxon>
        <taxon>Asparagales</taxon>
        <taxon>Orchidaceae</taxon>
        <taxon>Epidendroideae</taxon>
        <taxon>Gastrodieae</taxon>
        <taxon>Gastrodia</taxon>
    </lineage>
</organism>
<evidence type="ECO:0000256" key="4">
    <source>
        <dbReference type="ARBA" id="ARBA00035295"/>
    </source>
</evidence>
<proteinExistence type="inferred from homology"/>
<evidence type="ECO:0000256" key="3">
    <source>
        <dbReference type="ARBA" id="ARBA00023274"/>
    </source>
</evidence>
<evidence type="ECO:0000313" key="5">
    <source>
        <dbReference type="EMBL" id="UVG40949.1"/>
    </source>
</evidence>
<dbReference type="GO" id="GO:0003735">
    <property type="term" value="F:structural constituent of ribosome"/>
    <property type="evidence" value="ECO:0007669"/>
    <property type="project" value="InterPro"/>
</dbReference>
<protein>
    <recommendedName>
        <fullName evidence="4">Large ribosomal subunit protein bL20c</fullName>
    </recommendedName>
</protein>